<dbReference type="InterPro" id="IPR036390">
    <property type="entry name" value="WH_DNA-bd_sf"/>
</dbReference>
<dbReference type="InterPro" id="IPR000944">
    <property type="entry name" value="Tscrpt_reg_Rrf2"/>
</dbReference>
<evidence type="ECO:0000313" key="3">
    <source>
        <dbReference type="Proteomes" id="UP000183447"/>
    </source>
</evidence>
<dbReference type="NCBIfam" id="NF008886">
    <property type="entry name" value="PRK11920.1"/>
    <property type="match status" value="1"/>
</dbReference>
<keyword evidence="1" id="KW-0238">DNA-binding</keyword>
<dbReference type="NCBIfam" id="TIGR00738">
    <property type="entry name" value="rrf2_super"/>
    <property type="match status" value="1"/>
</dbReference>
<sequence>MRLTRQSSYAIRTLVYCAVNEPQLSRVADIARAHAISELFLFKLIKPLVENGLLKTVRGRHGGIRLGRPATEITLLDVIQLTEESFAMAECFEGGDVSCPLVDNCDLNGALREALGAFFEVLDGYTIADMAEKRRSLRERLGLKMEQIEDAMVAAVTPAASPIN</sequence>
<gene>
    <name evidence="2" type="ORF">SAMN02983003_3640</name>
</gene>
<dbReference type="SUPFAM" id="SSF46785">
    <property type="entry name" value="Winged helix' DNA-binding domain"/>
    <property type="match status" value="1"/>
</dbReference>
<reference evidence="2 3" key="1">
    <citation type="submission" date="2016-11" db="EMBL/GenBank/DDBJ databases">
        <authorList>
            <person name="Jaros S."/>
            <person name="Januszkiewicz K."/>
            <person name="Wedrychowicz H."/>
        </authorList>
    </citation>
    <scope>NUCLEOTIDE SEQUENCE [LARGE SCALE GENOMIC DNA]</scope>
    <source>
        <strain evidence="2 3">ATCC 23634</strain>
    </source>
</reference>
<keyword evidence="3" id="KW-1185">Reference proteome</keyword>
<dbReference type="STRING" id="665118.SAMN02983003_3640"/>
<dbReference type="GO" id="GO:0005829">
    <property type="term" value="C:cytosol"/>
    <property type="evidence" value="ECO:0007669"/>
    <property type="project" value="TreeGrafter"/>
</dbReference>
<dbReference type="Gene3D" id="1.10.10.10">
    <property type="entry name" value="Winged helix-like DNA-binding domain superfamily/Winged helix DNA-binding domain"/>
    <property type="match status" value="1"/>
</dbReference>
<dbReference type="InterPro" id="IPR030489">
    <property type="entry name" value="TR_Rrf2-type_CS"/>
</dbReference>
<dbReference type="GO" id="GO:0003700">
    <property type="term" value="F:DNA-binding transcription factor activity"/>
    <property type="evidence" value="ECO:0007669"/>
    <property type="project" value="TreeGrafter"/>
</dbReference>
<dbReference type="Pfam" id="PF02082">
    <property type="entry name" value="Rrf2"/>
    <property type="match status" value="1"/>
</dbReference>
<dbReference type="GO" id="GO:0003677">
    <property type="term" value="F:DNA binding"/>
    <property type="evidence" value="ECO:0007669"/>
    <property type="project" value="UniProtKB-KW"/>
</dbReference>
<organism evidence="2 3">
    <name type="scientific">Devosia enhydra</name>
    <dbReference type="NCBI Taxonomy" id="665118"/>
    <lineage>
        <taxon>Bacteria</taxon>
        <taxon>Pseudomonadati</taxon>
        <taxon>Pseudomonadota</taxon>
        <taxon>Alphaproteobacteria</taxon>
        <taxon>Hyphomicrobiales</taxon>
        <taxon>Devosiaceae</taxon>
        <taxon>Devosia</taxon>
    </lineage>
</organism>
<name>A0A1K2I240_9HYPH</name>
<accession>A0A1K2I240</accession>
<protein>
    <submittedName>
        <fullName evidence="2">Transcriptional regulator, BadM/Rrf2 family</fullName>
    </submittedName>
</protein>
<evidence type="ECO:0000256" key="1">
    <source>
        <dbReference type="ARBA" id="ARBA00023125"/>
    </source>
</evidence>
<dbReference type="PANTHER" id="PTHR33221">
    <property type="entry name" value="WINGED HELIX-TURN-HELIX TRANSCRIPTIONAL REGULATOR, RRF2 FAMILY"/>
    <property type="match status" value="1"/>
</dbReference>
<proteinExistence type="predicted"/>
<evidence type="ECO:0000313" key="2">
    <source>
        <dbReference type="EMBL" id="SFZ86458.1"/>
    </source>
</evidence>
<dbReference type="PANTHER" id="PTHR33221:SF4">
    <property type="entry name" value="HTH-TYPE TRANSCRIPTIONAL REPRESSOR NSRR"/>
    <property type="match status" value="1"/>
</dbReference>
<dbReference type="Proteomes" id="UP000183447">
    <property type="component" value="Unassembled WGS sequence"/>
</dbReference>
<dbReference type="RefSeq" id="WP_072346027.1">
    <property type="nucleotide sequence ID" value="NZ_FPKU01000003.1"/>
</dbReference>
<dbReference type="AlphaFoldDB" id="A0A1K2I240"/>
<dbReference type="PROSITE" id="PS51197">
    <property type="entry name" value="HTH_RRF2_2"/>
    <property type="match status" value="1"/>
</dbReference>
<dbReference type="InterPro" id="IPR036388">
    <property type="entry name" value="WH-like_DNA-bd_sf"/>
</dbReference>
<dbReference type="PROSITE" id="PS01332">
    <property type="entry name" value="HTH_RRF2_1"/>
    <property type="match status" value="1"/>
</dbReference>
<dbReference type="OrthoDB" id="9802344at2"/>
<dbReference type="EMBL" id="FPKU01000003">
    <property type="protein sequence ID" value="SFZ86458.1"/>
    <property type="molecule type" value="Genomic_DNA"/>
</dbReference>